<feature type="domain" description="DnaD N-terminal" evidence="4">
    <location>
        <begin position="17"/>
        <end position="116"/>
    </location>
</feature>
<dbReference type="InterPro" id="IPR036388">
    <property type="entry name" value="WH-like_DNA-bd_sf"/>
</dbReference>
<dbReference type="RefSeq" id="WP_240253354.1">
    <property type="nucleotide sequence ID" value="NZ_JAKTTI010000005.1"/>
</dbReference>
<organism evidence="5 6">
    <name type="scientific">Fredinandcohnia quinoae</name>
    <dbReference type="NCBI Taxonomy" id="2918902"/>
    <lineage>
        <taxon>Bacteria</taxon>
        <taxon>Bacillati</taxon>
        <taxon>Bacillota</taxon>
        <taxon>Bacilli</taxon>
        <taxon>Bacillales</taxon>
        <taxon>Bacillaceae</taxon>
        <taxon>Fredinandcohnia</taxon>
    </lineage>
</organism>
<feature type="region of interest" description="Disordered" evidence="2">
    <location>
        <begin position="200"/>
        <end position="221"/>
    </location>
</feature>
<evidence type="ECO:0000256" key="2">
    <source>
        <dbReference type="SAM" id="MobiDB-lite"/>
    </source>
</evidence>
<comment type="similarity">
    <text evidence="1">Belongs to the DnaB/DnaD family.</text>
</comment>
<evidence type="ECO:0000259" key="3">
    <source>
        <dbReference type="Pfam" id="PF07261"/>
    </source>
</evidence>
<dbReference type="Gene3D" id="1.10.10.630">
    <property type="entry name" value="DnaD domain-like"/>
    <property type="match status" value="1"/>
</dbReference>
<dbReference type="NCBIfam" id="TIGR01446">
    <property type="entry name" value="DnaD_dom"/>
    <property type="match status" value="1"/>
</dbReference>
<comment type="caution">
    <text evidence="5">The sequence shown here is derived from an EMBL/GenBank/DDBJ whole genome shotgun (WGS) entry which is preliminary data.</text>
</comment>
<dbReference type="Gene3D" id="1.10.10.10">
    <property type="entry name" value="Winged helix-like DNA-binding domain superfamily/Winged helix DNA-binding domain"/>
    <property type="match status" value="1"/>
</dbReference>
<dbReference type="SUPFAM" id="SSF46785">
    <property type="entry name" value="Winged helix' DNA-binding domain"/>
    <property type="match status" value="1"/>
</dbReference>
<dbReference type="InterPro" id="IPR053162">
    <property type="entry name" value="DnaD"/>
</dbReference>
<dbReference type="EMBL" id="JAKTTI010000005">
    <property type="protein sequence ID" value="MCH1624710.1"/>
    <property type="molecule type" value="Genomic_DNA"/>
</dbReference>
<name>A0AAW5E0A5_9BACI</name>
<evidence type="ECO:0000256" key="1">
    <source>
        <dbReference type="ARBA" id="ARBA00093462"/>
    </source>
</evidence>
<dbReference type="InterPro" id="IPR006343">
    <property type="entry name" value="DnaB/C_C"/>
</dbReference>
<dbReference type="PANTHER" id="PTHR37293">
    <property type="entry name" value="PHAGE REPLICATION PROTEIN-RELATED"/>
    <property type="match status" value="1"/>
</dbReference>
<evidence type="ECO:0000259" key="4">
    <source>
        <dbReference type="Pfam" id="PF21984"/>
    </source>
</evidence>
<dbReference type="SUPFAM" id="SSF158499">
    <property type="entry name" value="DnaD domain-like"/>
    <property type="match status" value="1"/>
</dbReference>
<dbReference type="InterPro" id="IPR034829">
    <property type="entry name" value="DnaD-like_sf"/>
</dbReference>
<keyword evidence="6" id="KW-1185">Reference proteome</keyword>
<dbReference type="InterPro" id="IPR036390">
    <property type="entry name" value="WH_DNA-bd_sf"/>
</dbReference>
<dbReference type="InterPro" id="IPR053843">
    <property type="entry name" value="DnaD_N"/>
</dbReference>
<protein>
    <submittedName>
        <fullName evidence="5">DnaD domain-containing protein</fullName>
    </submittedName>
</protein>
<evidence type="ECO:0000313" key="6">
    <source>
        <dbReference type="Proteomes" id="UP001431131"/>
    </source>
</evidence>
<dbReference type="Pfam" id="PF07261">
    <property type="entry name" value="DnaB_2"/>
    <property type="match status" value="1"/>
</dbReference>
<feature type="domain" description="DnaB/C C-terminal" evidence="3">
    <location>
        <begin position="130"/>
        <end position="202"/>
    </location>
</feature>
<accession>A0AAW5E0A5</accession>
<reference evidence="5" key="1">
    <citation type="submission" date="2022-02" db="EMBL/GenBank/DDBJ databases">
        <title>Fredinandcohnia quinoae sp. nov. isolated from Chenopodium quinoa seeds.</title>
        <authorList>
            <person name="Saati-Santamaria Z."/>
            <person name="Flores-Felix J.D."/>
            <person name="Igual J.M."/>
            <person name="Velazquez E."/>
            <person name="Garcia-Fraile P."/>
            <person name="Martinez-Molina E."/>
        </authorList>
    </citation>
    <scope>NUCLEOTIDE SEQUENCE</scope>
    <source>
        <strain evidence="5">SECRCQ15</strain>
    </source>
</reference>
<dbReference type="Proteomes" id="UP001431131">
    <property type="component" value="Unassembled WGS sequence"/>
</dbReference>
<sequence>MSNEKLIDWLEQGNISIPKLLMISYKQLNINEEEMMLLLHILTFIESGNRFPTPIEIASRMTFTETKCTDLLRQLIQRGFLEINEESDENHIIHEKYSLRPLWDKMLQMLYQQNMNEKIQKEQQLEIDLYSIFEQEFGRPLSPFECESLSMWIDQDHHDPIIIKAALREAVISGKMNFRYIDRILFEWKKNGIRTIEQAQSHSKKFRQSQQKQRNNENQPDRYKQTIPFYNWLEN</sequence>
<evidence type="ECO:0000313" key="5">
    <source>
        <dbReference type="EMBL" id="MCH1624710.1"/>
    </source>
</evidence>
<dbReference type="AlphaFoldDB" id="A0AAW5E0A5"/>
<proteinExistence type="inferred from homology"/>
<dbReference type="Pfam" id="PF21984">
    <property type="entry name" value="DnaD_N"/>
    <property type="match status" value="1"/>
</dbReference>
<dbReference type="PANTHER" id="PTHR37293:SF6">
    <property type="entry name" value="DNA REPLICATION PROTEIN DNAD"/>
    <property type="match status" value="1"/>
</dbReference>
<gene>
    <name evidence="5" type="ORF">MJG50_05180</name>
</gene>